<evidence type="ECO:0000256" key="1">
    <source>
        <dbReference type="SAM" id="Phobius"/>
    </source>
</evidence>
<evidence type="ECO:0000259" key="2">
    <source>
        <dbReference type="Pfam" id="PF17127"/>
    </source>
</evidence>
<name>A0A174MWG9_BACT4</name>
<keyword evidence="1" id="KW-1133">Transmembrane helix</keyword>
<evidence type="ECO:0000313" key="4">
    <source>
        <dbReference type="Proteomes" id="UP000095541"/>
    </source>
</evidence>
<dbReference type="AlphaFoldDB" id="A0A174MWG9"/>
<dbReference type="EMBL" id="CZBI01000001">
    <property type="protein sequence ID" value="CUP40734.1"/>
    <property type="molecule type" value="Genomic_DNA"/>
</dbReference>
<proteinExistence type="predicted"/>
<dbReference type="InterPro" id="IPR036249">
    <property type="entry name" value="Thioredoxin-like_sf"/>
</dbReference>
<organism evidence="3 4">
    <name type="scientific">Bacteroides thetaiotaomicron</name>
    <dbReference type="NCBI Taxonomy" id="818"/>
    <lineage>
        <taxon>Bacteria</taxon>
        <taxon>Pseudomonadati</taxon>
        <taxon>Bacteroidota</taxon>
        <taxon>Bacteroidia</taxon>
        <taxon>Bacteroidales</taxon>
        <taxon>Bacteroidaceae</taxon>
        <taxon>Bacteroides</taxon>
    </lineage>
</organism>
<accession>A0A174MWG9</accession>
<gene>
    <name evidence="3" type="ORF">ERS852557_00488</name>
</gene>
<feature type="transmembrane region" description="Helical" evidence="1">
    <location>
        <begin position="28"/>
        <end position="48"/>
    </location>
</feature>
<dbReference type="Proteomes" id="UP000095541">
    <property type="component" value="Unassembled WGS sequence"/>
</dbReference>
<dbReference type="SUPFAM" id="SSF52833">
    <property type="entry name" value="Thioredoxin-like"/>
    <property type="match status" value="1"/>
</dbReference>
<reference evidence="3 4" key="1">
    <citation type="submission" date="2015-09" db="EMBL/GenBank/DDBJ databases">
        <authorList>
            <consortium name="Pathogen Informatics"/>
        </authorList>
    </citation>
    <scope>NUCLEOTIDE SEQUENCE [LARGE SCALE GENOMIC DNA]</scope>
    <source>
        <strain evidence="3 4">2789STDY5834945</strain>
    </source>
</reference>
<keyword evidence="1" id="KW-0812">Transmembrane</keyword>
<dbReference type="Gene3D" id="3.40.30.10">
    <property type="entry name" value="Glutaredoxin"/>
    <property type="match status" value="1"/>
</dbReference>
<keyword evidence="1" id="KW-0472">Membrane</keyword>
<evidence type="ECO:0000313" key="3">
    <source>
        <dbReference type="EMBL" id="CUP40734.1"/>
    </source>
</evidence>
<sequence length="334" mass="39112">MQVRYLIQKTPDVLTHTRSFHLSASSSYMKILLTILLAYHFGINIPYLQAQTSQSQSFRLPSIPDTLSIPEKRVAYLALHYWDYFDFTDTTLIAPTEITEQAFVDFVSILPYTPNASAAIDTLFHRALVEKEMLYHFISLGDKYLYEPNSPMHNEELYILILRALVDNPHLEEKDKIRPRHLLEIALKNRPGDVAADFTVTCRDGKRRHLSKLKANHILLYFNDPDCEECQRVKECLSSSPRVNELLEFGRLKLFSVCIDGKTDAWEKTTFPPHWIDGYDEKRQLRHERVYDLKAMPTLYLLDDKKRVILKDTSVEQIETWFEKQQKCRKIISK</sequence>
<dbReference type="InterPro" id="IPR033395">
    <property type="entry name" value="DUF5106"/>
</dbReference>
<feature type="domain" description="DUF5106" evidence="2">
    <location>
        <begin position="51"/>
        <end position="189"/>
    </location>
</feature>
<protein>
    <recommendedName>
        <fullName evidence="2">DUF5106 domain-containing protein</fullName>
    </recommendedName>
</protein>
<dbReference type="Pfam" id="PF17127">
    <property type="entry name" value="DUF5106"/>
    <property type="match status" value="1"/>
</dbReference>